<dbReference type="PATRIC" id="fig|937777.3.peg.1964"/>
<accession>L0A0P5</accession>
<dbReference type="PANTHER" id="PTHR30238">
    <property type="entry name" value="MEMBRANE BOUND PREDICTED REDOX MODULATOR"/>
    <property type="match status" value="1"/>
</dbReference>
<dbReference type="Pfam" id="PF04332">
    <property type="entry name" value="DUF475"/>
    <property type="match status" value="1"/>
</dbReference>
<feature type="transmembrane region" description="Helical" evidence="1">
    <location>
        <begin position="72"/>
        <end position="102"/>
    </location>
</feature>
<feature type="transmembrane region" description="Helical" evidence="1">
    <location>
        <begin position="272"/>
        <end position="294"/>
    </location>
</feature>
<evidence type="ECO:0000313" key="3">
    <source>
        <dbReference type="Proteomes" id="UP000010467"/>
    </source>
</evidence>
<dbReference type="HOGENOM" id="CLU_034539_1_0_0"/>
<dbReference type="eggNOG" id="COG2899">
    <property type="taxonomic scope" value="Bacteria"/>
</dbReference>
<evidence type="ECO:0000256" key="1">
    <source>
        <dbReference type="SAM" id="Phobius"/>
    </source>
</evidence>
<evidence type="ECO:0000313" key="2">
    <source>
        <dbReference type="EMBL" id="AFZ67463.1"/>
    </source>
</evidence>
<dbReference type="RefSeq" id="WP_015235768.1">
    <property type="nucleotide sequence ID" value="NC_019793.1"/>
</dbReference>
<dbReference type="EMBL" id="CP003382">
    <property type="protein sequence ID" value="AFZ67463.1"/>
    <property type="molecule type" value="Genomic_DNA"/>
</dbReference>
<feature type="transmembrane region" description="Helical" evidence="1">
    <location>
        <begin position="191"/>
        <end position="207"/>
    </location>
</feature>
<feature type="transmembrane region" description="Helical" evidence="1">
    <location>
        <begin position="122"/>
        <end position="143"/>
    </location>
</feature>
<evidence type="ECO:0008006" key="4">
    <source>
        <dbReference type="Google" id="ProtNLM"/>
    </source>
</evidence>
<keyword evidence="3" id="KW-1185">Reference proteome</keyword>
<dbReference type="PANTHER" id="PTHR30238:SF4">
    <property type="entry name" value="SLL1022 PROTEIN"/>
    <property type="match status" value="1"/>
</dbReference>
<proteinExistence type="predicted"/>
<dbReference type="NCBIfam" id="NF010613">
    <property type="entry name" value="PRK14013.1-3"/>
    <property type="match status" value="1"/>
</dbReference>
<feature type="transmembrane region" description="Helical" evidence="1">
    <location>
        <begin position="7"/>
        <end position="25"/>
    </location>
</feature>
<sequence length="368" mass="39584">MFKHFGFGIIFSILCIIGAGVYGFVTGDVATAAQFAFIAIVLGVMEVSLSFDNAVVNAKVLTGMDLVWRHRFLTWGIAIAVVGMRFVFPILIVMATASLGFTEVVSLAFNNPTEYSEHLEEAHVLISAFGGTFLGLVFLHYFFDKTKDVHWIGPIERRLARAGNLDKVEVSVILTALLALVALTVAPAEKYSALLAGGLGILTYLLVKALAGMFEPPEDEEGEEADTRRAKVKAVSETATKAGALSFLYLEVLDASFSLDGVIGAFAISKEVVVIAAGLAIGAVFVRSMTLWLVETGTLTEYRFLEHGAHWGIGALAIIMLLSMNRAVHIPELITGLIGLGFIIAAVMWSVRANKSDRDGESSHARLS</sequence>
<feature type="transmembrane region" description="Helical" evidence="1">
    <location>
        <begin position="31"/>
        <end position="51"/>
    </location>
</feature>
<keyword evidence="1" id="KW-0812">Transmembrane</keyword>
<dbReference type="STRING" id="937777.Deipe_1960"/>
<organism evidence="2 3">
    <name type="scientific">Deinococcus peraridilitoris (strain DSM 19664 / LMG 22246 / CIP 109416 / KR-200)</name>
    <dbReference type="NCBI Taxonomy" id="937777"/>
    <lineage>
        <taxon>Bacteria</taxon>
        <taxon>Thermotogati</taxon>
        <taxon>Deinococcota</taxon>
        <taxon>Deinococci</taxon>
        <taxon>Deinococcales</taxon>
        <taxon>Deinococcaceae</taxon>
        <taxon>Deinococcus</taxon>
    </lineage>
</organism>
<feature type="transmembrane region" description="Helical" evidence="1">
    <location>
        <begin position="333"/>
        <end position="351"/>
    </location>
</feature>
<feature type="transmembrane region" description="Helical" evidence="1">
    <location>
        <begin position="309"/>
        <end position="328"/>
    </location>
</feature>
<gene>
    <name evidence="2" type="ordered locus">Deipe_1960</name>
</gene>
<reference evidence="3" key="1">
    <citation type="submission" date="2012-03" db="EMBL/GenBank/DDBJ databases">
        <title>Complete sequence of chromosome of Deinococcus peraridilitoris DSM 19664.</title>
        <authorList>
            <person name="Lucas S."/>
            <person name="Copeland A."/>
            <person name="Lapidus A."/>
            <person name="Glavina del Rio T."/>
            <person name="Dalin E."/>
            <person name="Tice H."/>
            <person name="Bruce D."/>
            <person name="Goodwin L."/>
            <person name="Pitluck S."/>
            <person name="Peters L."/>
            <person name="Mikhailova N."/>
            <person name="Lu M."/>
            <person name="Kyrpides N."/>
            <person name="Mavromatis K."/>
            <person name="Ivanova N."/>
            <person name="Brettin T."/>
            <person name="Detter J.C."/>
            <person name="Han C."/>
            <person name="Larimer F."/>
            <person name="Land M."/>
            <person name="Hauser L."/>
            <person name="Markowitz V."/>
            <person name="Cheng J.-F."/>
            <person name="Hugenholtz P."/>
            <person name="Woyke T."/>
            <person name="Wu D."/>
            <person name="Pukall R."/>
            <person name="Steenblock K."/>
            <person name="Brambilla E."/>
            <person name="Klenk H.-P."/>
            <person name="Eisen J.A."/>
        </authorList>
    </citation>
    <scope>NUCLEOTIDE SEQUENCE [LARGE SCALE GENOMIC DNA]</scope>
    <source>
        <strain evidence="3">DSM 19664 / LMG 22246 / CIP 109416 / KR-200</strain>
    </source>
</reference>
<name>L0A0P5_DEIPD</name>
<keyword evidence="1" id="KW-0472">Membrane</keyword>
<dbReference type="KEGG" id="dpd:Deipe_1960"/>
<keyword evidence="1" id="KW-1133">Transmembrane helix</keyword>
<dbReference type="OrthoDB" id="9806211at2"/>
<dbReference type="Proteomes" id="UP000010467">
    <property type="component" value="Chromosome"/>
</dbReference>
<protein>
    <recommendedName>
        <fullName evidence="4">Integral membrane protein, YkoY family</fullName>
    </recommendedName>
</protein>
<dbReference type="InterPro" id="IPR007427">
    <property type="entry name" value="DUF475"/>
</dbReference>
<dbReference type="AlphaFoldDB" id="L0A0P5"/>